<evidence type="ECO:0000313" key="1">
    <source>
        <dbReference type="EMBL" id="RXJ51399.1"/>
    </source>
</evidence>
<dbReference type="OrthoDB" id="663527at2"/>
<sequence length="178" mass="20319">MKQIKLHQNIKILLSLLIIVSLWSCERDDICASTTSTTPHLIIRFYNINANSETKTVRRMDVTAEGNPKYIVNDKTTDSIVLPLRVDALDILNTSRFVLTKDRDYDTDDDPNTVSNADIIEVKYTPELIYVSRACGYKSVFNNLSATRETDLSNWIIDIQVIKDTINNENAAHINIYH</sequence>
<dbReference type="InterPro" id="IPR045607">
    <property type="entry name" value="DUF6452"/>
</dbReference>
<dbReference type="EMBL" id="SDDZ01000002">
    <property type="protein sequence ID" value="RXJ51399.1"/>
    <property type="molecule type" value="Genomic_DNA"/>
</dbReference>
<accession>A0A4Q0XLY0</accession>
<organism evidence="1 2">
    <name type="scientific">Gelidibacter gilvus</name>
    <dbReference type="NCBI Taxonomy" id="59602"/>
    <lineage>
        <taxon>Bacteria</taxon>
        <taxon>Pseudomonadati</taxon>
        <taxon>Bacteroidota</taxon>
        <taxon>Flavobacteriia</taxon>
        <taxon>Flavobacteriales</taxon>
        <taxon>Flavobacteriaceae</taxon>
        <taxon>Gelidibacter</taxon>
    </lineage>
</organism>
<proteinExistence type="predicted"/>
<dbReference type="RefSeq" id="WP_129016397.1">
    <property type="nucleotide sequence ID" value="NZ_SDDZ01000002.1"/>
</dbReference>
<dbReference type="AlphaFoldDB" id="A0A4Q0XLY0"/>
<reference evidence="1 2" key="1">
    <citation type="submission" date="2019-01" db="EMBL/GenBank/DDBJ databases">
        <title>Genome sequence of the Antarctic species Gelidibacter gilvus ACAM 158(T).</title>
        <authorList>
            <person name="Bowman J.P."/>
        </authorList>
    </citation>
    <scope>NUCLEOTIDE SEQUENCE [LARGE SCALE GENOMIC DNA]</scope>
    <source>
        <strain evidence="1 2">IC158</strain>
    </source>
</reference>
<evidence type="ECO:0000313" key="2">
    <source>
        <dbReference type="Proteomes" id="UP000289792"/>
    </source>
</evidence>
<keyword evidence="2" id="KW-1185">Reference proteome</keyword>
<name>A0A4Q0XLY0_9FLAO</name>
<dbReference type="Proteomes" id="UP000289792">
    <property type="component" value="Unassembled WGS sequence"/>
</dbReference>
<protein>
    <submittedName>
        <fullName evidence="1">Uncharacterized protein</fullName>
    </submittedName>
</protein>
<dbReference type="Pfam" id="PF20050">
    <property type="entry name" value="DUF6452"/>
    <property type="match status" value="1"/>
</dbReference>
<gene>
    <name evidence="1" type="ORF">ESZ48_05910</name>
</gene>
<comment type="caution">
    <text evidence="1">The sequence shown here is derived from an EMBL/GenBank/DDBJ whole genome shotgun (WGS) entry which is preliminary data.</text>
</comment>